<keyword evidence="2 4" id="KW-0418">Kinase</keyword>
<organism evidence="4 5">
    <name type="scientific">Chromatocurvus halotolerans</name>
    <dbReference type="NCBI Taxonomy" id="1132028"/>
    <lineage>
        <taxon>Bacteria</taxon>
        <taxon>Pseudomonadati</taxon>
        <taxon>Pseudomonadota</taxon>
        <taxon>Gammaproteobacteria</taxon>
        <taxon>Cellvibrionales</taxon>
        <taxon>Halieaceae</taxon>
        <taxon>Chromatocurvus</taxon>
    </lineage>
</organism>
<dbReference type="InterPro" id="IPR043129">
    <property type="entry name" value="ATPase_NBD"/>
</dbReference>
<protein>
    <submittedName>
        <fullName evidence="4">Glucokinase</fullName>
    </submittedName>
</protein>
<dbReference type="GO" id="GO:0005829">
    <property type="term" value="C:cytosol"/>
    <property type="evidence" value="ECO:0007669"/>
    <property type="project" value="TreeGrafter"/>
</dbReference>
<dbReference type="PANTHER" id="PTHR47690">
    <property type="entry name" value="GLUCOKINASE"/>
    <property type="match status" value="1"/>
</dbReference>
<dbReference type="Gene3D" id="3.30.420.40">
    <property type="match status" value="1"/>
</dbReference>
<gene>
    <name evidence="4" type="ORF">EV688_102103</name>
</gene>
<evidence type="ECO:0000313" key="5">
    <source>
        <dbReference type="Proteomes" id="UP000294980"/>
    </source>
</evidence>
<reference evidence="4 5" key="1">
    <citation type="submission" date="2019-03" db="EMBL/GenBank/DDBJ databases">
        <title>Genomic Encyclopedia of Type Strains, Phase IV (KMG-IV): sequencing the most valuable type-strain genomes for metagenomic binning, comparative biology and taxonomic classification.</title>
        <authorList>
            <person name="Goeker M."/>
        </authorList>
    </citation>
    <scope>NUCLEOTIDE SEQUENCE [LARGE SCALE GENOMIC DNA]</scope>
    <source>
        <strain evidence="4 5">DSM 23344</strain>
    </source>
</reference>
<keyword evidence="5" id="KW-1185">Reference proteome</keyword>
<dbReference type="CDD" id="cd24008">
    <property type="entry name" value="ASKHA_NBD_GLK"/>
    <property type="match status" value="1"/>
</dbReference>
<dbReference type="Proteomes" id="UP000294980">
    <property type="component" value="Unassembled WGS sequence"/>
</dbReference>
<keyword evidence="1" id="KW-0808">Transferase</keyword>
<sequence length="326" mass="34426">MRGRSKDRDLLVADIGGTNSRFAIAVSETGRTTLQRVTRFANAGVEDFPTQLTRFLSSLDMPLPARACIAVAGPTDGSSALLTNGRWQFDAAALKRDFGFADALLINDFTALASGVHALDDAHTQRIKRGRPVTGAPLCVIGPGTGLGVACVVSPGPTQTVIPTEGGHVDLAAVTSQEWSLKQALHEQLGTRISAEHVLSGEGLRRIDAVLRGEPGSLRPVETITQEALGGGESWGRRTVDQFLTLLARFAGNTVLSQGARGGVYIGGGILPRLLPALDTGQFARDFSDKGVMAAYCEALPVHVITDTETALRGAAMAFQQTRDRA</sequence>
<dbReference type="AlphaFoldDB" id="A0A4R2L1N3"/>
<dbReference type="GO" id="GO:0006096">
    <property type="term" value="P:glycolytic process"/>
    <property type="evidence" value="ECO:0007669"/>
    <property type="project" value="InterPro"/>
</dbReference>
<dbReference type="EMBL" id="SLWX01000002">
    <property type="protein sequence ID" value="TCO77646.1"/>
    <property type="molecule type" value="Genomic_DNA"/>
</dbReference>
<dbReference type="RefSeq" id="WP_162883758.1">
    <property type="nucleotide sequence ID" value="NZ_QQSW01000001.1"/>
</dbReference>
<dbReference type="GO" id="GO:0004340">
    <property type="term" value="F:glucokinase activity"/>
    <property type="evidence" value="ECO:0007669"/>
    <property type="project" value="InterPro"/>
</dbReference>
<dbReference type="GO" id="GO:0005536">
    <property type="term" value="F:D-glucose binding"/>
    <property type="evidence" value="ECO:0007669"/>
    <property type="project" value="InterPro"/>
</dbReference>
<comment type="caution">
    <text evidence="4">The sequence shown here is derived from an EMBL/GenBank/DDBJ whole genome shotgun (WGS) entry which is preliminary data.</text>
</comment>
<comment type="similarity">
    <text evidence="3">Belongs to the bacterial glucokinase family.</text>
</comment>
<evidence type="ECO:0000313" key="4">
    <source>
        <dbReference type="EMBL" id="TCO77646.1"/>
    </source>
</evidence>
<dbReference type="SUPFAM" id="SSF53067">
    <property type="entry name" value="Actin-like ATPase domain"/>
    <property type="match status" value="1"/>
</dbReference>
<proteinExistence type="inferred from homology"/>
<evidence type="ECO:0000256" key="1">
    <source>
        <dbReference type="ARBA" id="ARBA00022679"/>
    </source>
</evidence>
<dbReference type="InterPro" id="IPR050201">
    <property type="entry name" value="Bacterial_glucokinase"/>
</dbReference>
<evidence type="ECO:0000256" key="3">
    <source>
        <dbReference type="RuleBase" id="RU004046"/>
    </source>
</evidence>
<dbReference type="Gene3D" id="3.40.367.20">
    <property type="match status" value="1"/>
</dbReference>
<evidence type="ECO:0000256" key="2">
    <source>
        <dbReference type="ARBA" id="ARBA00022777"/>
    </source>
</evidence>
<dbReference type="Pfam" id="PF02685">
    <property type="entry name" value="Glucokinase"/>
    <property type="match status" value="1"/>
</dbReference>
<dbReference type="PANTHER" id="PTHR47690:SF1">
    <property type="entry name" value="GLUCOKINASE"/>
    <property type="match status" value="1"/>
</dbReference>
<dbReference type="GO" id="GO:0005524">
    <property type="term" value="F:ATP binding"/>
    <property type="evidence" value="ECO:0007669"/>
    <property type="project" value="InterPro"/>
</dbReference>
<accession>A0A4R2L1N3</accession>
<dbReference type="InterPro" id="IPR003836">
    <property type="entry name" value="Glucokinase"/>
</dbReference>
<name>A0A4R2L1N3_9GAMM</name>